<dbReference type="RefSeq" id="WP_317936729.1">
    <property type="nucleotide sequence ID" value="NZ_JAUBDH010000010.1"/>
</dbReference>
<proteinExistence type="inferred from homology"/>
<keyword evidence="4 7" id="KW-0812">Transmembrane</keyword>
<keyword evidence="6 7" id="KW-0472">Membrane</keyword>
<evidence type="ECO:0000256" key="3">
    <source>
        <dbReference type="ARBA" id="ARBA00022475"/>
    </source>
</evidence>
<sequence length="397" mass="42618">MNPANLNRRLKTYIEILVVSTRLGLTSFGGPTAHLGYFHAEYVRRRKWMDEKSYADLVALSQFLPGPASSQVGIGIGVMRAGVIGGIISFLGFTLPSVIALILFAGLLTKMDIGNAGWIHGLKLVAVAVVAHAILGMAKNLTPDVTRKTIALLALIGTLLWQSAWTQVGVILIAALVGFLLFKQHKEETEAKSTFPITKRVSAICLLLFAGLLVVLPILRELTGSVWIAMIDSFYRSGSLVFGGGHVVLPLLEQEFVPTGWISKESFLAGYGATQAVPGPLFTFAAYLGTVMKGWQGGLVATFAVFLPAFLLILGALTFWDSLRNNPKVKGAIMGVNAAVIGILISAFYYPIWTTSVLQASDFVLAAVLFSMLAYWKLPPWMVVVAGAVGGMGLSFI</sequence>
<keyword evidence="3" id="KW-1003">Cell membrane</keyword>
<evidence type="ECO:0000256" key="5">
    <source>
        <dbReference type="ARBA" id="ARBA00022989"/>
    </source>
</evidence>
<evidence type="ECO:0000313" key="8">
    <source>
        <dbReference type="EMBL" id="MDW0111124.1"/>
    </source>
</evidence>
<gene>
    <name evidence="8" type="ORF">QT716_13950</name>
</gene>
<evidence type="ECO:0000256" key="7">
    <source>
        <dbReference type="SAM" id="Phobius"/>
    </source>
</evidence>
<protein>
    <submittedName>
        <fullName evidence="8">Chromate transporter</fullName>
    </submittedName>
</protein>
<dbReference type="EMBL" id="JAUBDH010000010">
    <property type="protein sequence ID" value="MDW0111124.1"/>
    <property type="molecule type" value="Genomic_DNA"/>
</dbReference>
<feature type="transmembrane region" description="Helical" evidence="7">
    <location>
        <begin position="120"/>
        <end position="138"/>
    </location>
</feature>
<feature type="transmembrane region" description="Helical" evidence="7">
    <location>
        <begin position="201"/>
        <end position="219"/>
    </location>
</feature>
<evidence type="ECO:0000313" key="9">
    <source>
        <dbReference type="Proteomes" id="UP001280629"/>
    </source>
</evidence>
<dbReference type="NCBIfam" id="TIGR00937">
    <property type="entry name" value="2A51"/>
    <property type="match status" value="1"/>
</dbReference>
<dbReference type="PANTHER" id="PTHR33567">
    <property type="entry name" value="CHROMATE ION TRANSPORTER (EUROFUNG)"/>
    <property type="match status" value="1"/>
</dbReference>
<feature type="transmembrane region" description="Helical" evidence="7">
    <location>
        <begin position="332"/>
        <end position="352"/>
    </location>
</feature>
<dbReference type="PIRSF" id="PIRSF004810">
    <property type="entry name" value="ChrA"/>
    <property type="match status" value="1"/>
</dbReference>
<evidence type="ECO:0000256" key="4">
    <source>
        <dbReference type="ARBA" id="ARBA00022692"/>
    </source>
</evidence>
<dbReference type="Proteomes" id="UP001280629">
    <property type="component" value="Unassembled WGS sequence"/>
</dbReference>
<name>A0ABU4G2B7_9BACL</name>
<evidence type="ECO:0000256" key="6">
    <source>
        <dbReference type="ARBA" id="ARBA00023136"/>
    </source>
</evidence>
<evidence type="ECO:0000256" key="1">
    <source>
        <dbReference type="ARBA" id="ARBA00004651"/>
    </source>
</evidence>
<dbReference type="InterPro" id="IPR003370">
    <property type="entry name" value="Chromate_transpt"/>
</dbReference>
<evidence type="ECO:0000256" key="2">
    <source>
        <dbReference type="ARBA" id="ARBA00005262"/>
    </source>
</evidence>
<dbReference type="InterPro" id="IPR014047">
    <property type="entry name" value="Chr_Tranpt_l_chain"/>
</dbReference>
<feature type="transmembrane region" description="Helical" evidence="7">
    <location>
        <begin position="84"/>
        <end position="108"/>
    </location>
</feature>
<keyword evidence="5 7" id="KW-1133">Transmembrane helix</keyword>
<comment type="similarity">
    <text evidence="2">Belongs to the chromate ion transporter (CHR) (TC 2.A.51) family.</text>
</comment>
<dbReference type="PANTHER" id="PTHR33567:SF3">
    <property type="entry name" value="CHROMATE ION TRANSPORTER (EUROFUNG)"/>
    <property type="match status" value="1"/>
</dbReference>
<feature type="transmembrane region" description="Helical" evidence="7">
    <location>
        <begin position="150"/>
        <end position="181"/>
    </location>
</feature>
<keyword evidence="9" id="KW-1185">Reference proteome</keyword>
<comment type="subcellular location">
    <subcellularLocation>
        <location evidence="1">Cell membrane</location>
        <topology evidence="1">Multi-pass membrane protein</topology>
    </subcellularLocation>
</comment>
<reference evidence="8 9" key="1">
    <citation type="submission" date="2023-06" db="EMBL/GenBank/DDBJ databases">
        <title>Sporosarcina sp. nov., isolated from Korean traditional fermented seafood 'Jeotgal'.</title>
        <authorList>
            <person name="Yang A.-I."/>
            <person name="Shin N.-R."/>
        </authorList>
    </citation>
    <scope>NUCLEOTIDE SEQUENCE [LARGE SCALE GENOMIC DNA]</scope>
    <source>
        <strain evidence="8 9">KCTC3840</strain>
    </source>
</reference>
<accession>A0ABU4G2B7</accession>
<dbReference type="Pfam" id="PF02417">
    <property type="entry name" value="Chromate_transp"/>
    <property type="match status" value="2"/>
</dbReference>
<comment type="caution">
    <text evidence="8">The sequence shown here is derived from an EMBL/GenBank/DDBJ whole genome shotgun (WGS) entry which is preliminary data.</text>
</comment>
<organism evidence="8 9">
    <name type="scientific">Sporosarcina aquimarina</name>
    <dbReference type="NCBI Taxonomy" id="114975"/>
    <lineage>
        <taxon>Bacteria</taxon>
        <taxon>Bacillati</taxon>
        <taxon>Bacillota</taxon>
        <taxon>Bacilli</taxon>
        <taxon>Bacillales</taxon>
        <taxon>Caryophanaceae</taxon>
        <taxon>Sporosarcina</taxon>
    </lineage>
</organism>
<feature type="transmembrane region" description="Helical" evidence="7">
    <location>
        <begin position="298"/>
        <end position="320"/>
    </location>
</feature>